<organism evidence="1 2">
    <name type="scientific">Micromonospora citrea</name>
    <dbReference type="NCBI Taxonomy" id="47855"/>
    <lineage>
        <taxon>Bacteria</taxon>
        <taxon>Bacillati</taxon>
        <taxon>Actinomycetota</taxon>
        <taxon>Actinomycetes</taxon>
        <taxon>Micromonosporales</taxon>
        <taxon>Micromonosporaceae</taxon>
        <taxon>Micromonospora</taxon>
    </lineage>
</organism>
<dbReference type="STRING" id="47855.GA0070606_5721"/>
<dbReference type="Proteomes" id="UP000199001">
    <property type="component" value="Unassembled WGS sequence"/>
</dbReference>
<accession>A0A1C6VYR1</accession>
<keyword evidence="2" id="KW-1185">Reference proteome</keyword>
<dbReference type="EMBL" id="FMHZ01000002">
    <property type="protein sequence ID" value="SCL71448.1"/>
    <property type="molecule type" value="Genomic_DNA"/>
</dbReference>
<dbReference type="OrthoDB" id="5508607at2"/>
<evidence type="ECO:0000313" key="1">
    <source>
        <dbReference type="EMBL" id="SCL71448.1"/>
    </source>
</evidence>
<sequence length="272" mass="30001">MTAACPSAPRPVRPPAGHPGLLALAQSYVDDAATRGELPRRDLRRLPGARVDVDPEFCRAVARHFDRAPRRDVGPGLTARYRRFTEENLRHFALLARAGIRVEPWRGPGQPYRGAADLIDRLARTGVLHVYLTRDGHGPDGPAPDHPLCAPSGVTVGGVPLLHNDIFRAVHDVFGHVMLGASMGVAGEFLAAYGHMAMYPPEVHPVVFTEQVSQICWFFHGPHLADRSGRWPRRGEPGWIPPSERPYPEQKLFPCPPGFLDRFTASFTEEAV</sequence>
<proteinExistence type="predicted"/>
<dbReference type="RefSeq" id="WP_091106271.1">
    <property type="nucleotide sequence ID" value="NZ_FMHZ01000002.1"/>
</dbReference>
<dbReference type="AlphaFoldDB" id="A0A1C6VYR1"/>
<gene>
    <name evidence="1" type="ORF">GA0070606_5721</name>
</gene>
<name>A0A1C6VYR1_9ACTN</name>
<protein>
    <submittedName>
        <fullName evidence="1">Uncharacterized protein</fullName>
    </submittedName>
</protein>
<reference evidence="2" key="1">
    <citation type="submission" date="2016-06" db="EMBL/GenBank/DDBJ databases">
        <authorList>
            <person name="Varghese N."/>
            <person name="Submissions Spin"/>
        </authorList>
    </citation>
    <scope>NUCLEOTIDE SEQUENCE [LARGE SCALE GENOMIC DNA]</scope>
    <source>
        <strain evidence="2">DSM 43903</strain>
    </source>
</reference>
<evidence type="ECO:0000313" key="2">
    <source>
        <dbReference type="Proteomes" id="UP000199001"/>
    </source>
</evidence>